<accession>A0A139XG94</accession>
<evidence type="ECO:0000313" key="2">
    <source>
        <dbReference type="Proteomes" id="UP000076925"/>
    </source>
</evidence>
<gene>
    <name evidence="1" type="ORF">WA1_00645</name>
</gene>
<dbReference type="STRING" id="128403.WA1_00645"/>
<dbReference type="AlphaFoldDB" id="A0A139XG94"/>
<keyword evidence="2" id="KW-1185">Reference proteome</keyword>
<comment type="caution">
    <text evidence="1">The sequence shown here is derived from an EMBL/GenBank/DDBJ whole genome shotgun (WGS) entry which is preliminary data.</text>
</comment>
<proteinExistence type="predicted"/>
<evidence type="ECO:0000313" key="1">
    <source>
        <dbReference type="EMBL" id="KYC43710.1"/>
    </source>
</evidence>
<dbReference type="InterPro" id="IPR011013">
    <property type="entry name" value="Gal_mutarotase_sf_dom"/>
</dbReference>
<dbReference type="RefSeq" id="WP_017742160.1">
    <property type="nucleotide sequence ID" value="NZ_KQ976354.1"/>
</dbReference>
<organism evidence="1 2">
    <name type="scientific">Scytonema hofmannii PCC 7110</name>
    <dbReference type="NCBI Taxonomy" id="128403"/>
    <lineage>
        <taxon>Bacteria</taxon>
        <taxon>Bacillati</taxon>
        <taxon>Cyanobacteriota</taxon>
        <taxon>Cyanophyceae</taxon>
        <taxon>Nostocales</taxon>
        <taxon>Scytonemataceae</taxon>
        <taxon>Scytonema</taxon>
    </lineage>
</organism>
<dbReference type="Gene3D" id="2.60.40.1760">
    <property type="entry name" value="glycosyl hydrolase (family 31)"/>
    <property type="match status" value="1"/>
</dbReference>
<protein>
    <submittedName>
        <fullName evidence="1">Uncharacterized protein</fullName>
    </submittedName>
</protein>
<dbReference type="GO" id="GO:0005975">
    <property type="term" value="P:carbohydrate metabolic process"/>
    <property type="evidence" value="ECO:0007669"/>
    <property type="project" value="InterPro"/>
</dbReference>
<dbReference type="GO" id="GO:0003824">
    <property type="term" value="F:catalytic activity"/>
    <property type="evidence" value="ECO:0007669"/>
    <property type="project" value="InterPro"/>
</dbReference>
<sequence>MKILKLLSINLRLIKLQRFLGSLIYPLQRDRLERQFRNSKTLEASEKAGNIIRAEQTAKGRHFYFKDLELEISFLRDDFVRVDWKPGVSPIPYAIACDDWSTIETTFQQQDERWVISSAVLKVNVSADGGLEFQDANGVILRKELSPRRQVRVSPRFKNEGWVHQAKKCSFTSTVLNFRKLG</sequence>
<dbReference type="GO" id="GO:0030246">
    <property type="term" value="F:carbohydrate binding"/>
    <property type="evidence" value="ECO:0007669"/>
    <property type="project" value="InterPro"/>
</dbReference>
<dbReference type="OrthoDB" id="176168at2"/>
<dbReference type="EMBL" id="ANNX02000012">
    <property type="protein sequence ID" value="KYC43710.1"/>
    <property type="molecule type" value="Genomic_DNA"/>
</dbReference>
<dbReference type="SUPFAM" id="SSF74650">
    <property type="entry name" value="Galactose mutarotase-like"/>
    <property type="match status" value="1"/>
</dbReference>
<name>A0A139XG94_9CYAN</name>
<dbReference type="Proteomes" id="UP000076925">
    <property type="component" value="Unassembled WGS sequence"/>
</dbReference>
<reference evidence="1 2" key="1">
    <citation type="journal article" date="2013" name="Genome Biol. Evol.">
        <title>Genomes of Stigonematalean cyanobacteria (subsection V) and the evolution of oxygenic photosynthesis from prokaryotes to plastids.</title>
        <authorList>
            <person name="Dagan T."/>
            <person name="Roettger M."/>
            <person name="Stucken K."/>
            <person name="Landan G."/>
            <person name="Koch R."/>
            <person name="Major P."/>
            <person name="Gould S.B."/>
            <person name="Goremykin V.V."/>
            <person name="Rippka R."/>
            <person name="Tandeau de Marsac N."/>
            <person name="Gugger M."/>
            <person name="Lockhart P.J."/>
            <person name="Allen J.F."/>
            <person name="Brune I."/>
            <person name="Maus I."/>
            <person name="Puhler A."/>
            <person name="Martin W.F."/>
        </authorList>
    </citation>
    <scope>NUCLEOTIDE SEQUENCE [LARGE SCALE GENOMIC DNA]</scope>
    <source>
        <strain evidence="1 2">PCC 7110</strain>
    </source>
</reference>